<dbReference type="RefSeq" id="WP_034902607.1">
    <property type="nucleotide sequence ID" value="NZ_CP017057.1"/>
</dbReference>
<dbReference type="Pfam" id="PF12680">
    <property type="entry name" value="SnoaL_2"/>
    <property type="match status" value="1"/>
</dbReference>
<reference evidence="2 3" key="1">
    <citation type="submission" date="2014-04" db="EMBL/GenBank/DDBJ databases">
        <title>A comprehensive comparison of genomes of Erythrobacter spp. Strains.</title>
        <authorList>
            <person name="Zheng Q."/>
        </authorList>
    </citation>
    <scope>NUCLEOTIDE SEQUENCE [LARGE SCALE GENOMIC DNA]</scope>
    <source>
        <strain evidence="2 3">DSM 8509</strain>
    </source>
</reference>
<accession>A0A074MNJ9</accession>
<name>A0A074MNJ9_9SPHN</name>
<dbReference type="PANTHER" id="PTHR41252">
    <property type="entry name" value="BLR2505 PROTEIN"/>
    <property type="match status" value="1"/>
</dbReference>
<dbReference type="AlphaFoldDB" id="A0A074MNJ9"/>
<proteinExistence type="predicted"/>
<dbReference type="InterPro" id="IPR032710">
    <property type="entry name" value="NTF2-like_dom_sf"/>
</dbReference>
<evidence type="ECO:0000313" key="2">
    <source>
        <dbReference type="EMBL" id="KEO96551.1"/>
    </source>
</evidence>
<dbReference type="Gene3D" id="3.10.450.50">
    <property type="match status" value="1"/>
</dbReference>
<organism evidence="2 3">
    <name type="scientific">Erythrobacter litoralis</name>
    <dbReference type="NCBI Taxonomy" id="39960"/>
    <lineage>
        <taxon>Bacteria</taxon>
        <taxon>Pseudomonadati</taxon>
        <taxon>Pseudomonadota</taxon>
        <taxon>Alphaproteobacteria</taxon>
        <taxon>Sphingomonadales</taxon>
        <taxon>Erythrobacteraceae</taxon>
        <taxon>Erythrobacter/Porphyrobacter group</taxon>
        <taxon>Erythrobacter</taxon>
    </lineage>
</organism>
<dbReference type="PATRIC" id="fig|39960.10.peg.3154"/>
<protein>
    <recommendedName>
        <fullName evidence="1">SnoaL-like domain-containing protein</fullName>
    </recommendedName>
</protein>
<comment type="caution">
    <text evidence="2">The sequence shown here is derived from an EMBL/GenBank/DDBJ whole genome shotgun (WGS) entry which is preliminary data.</text>
</comment>
<keyword evidence="3" id="KW-1185">Reference proteome</keyword>
<dbReference type="EMBL" id="JMIX01000005">
    <property type="protein sequence ID" value="KEO96551.1"/>
    <property type="molecule type" value="Genomic_DNA"/>
</dbReference>
<dbReference type="SUPFAM" id="SSF54427">
    <property type="entry name" value="NTF2-like"/>
    <property type="match status" value="1"/>
</dbReference>
<feature type="domain" description="SnoaL-like" evidence="1">
    <location>
        <begin position="14"/>
        <end position="118"/>
    </location>
</feature>
<sequence>MDKPTETNRALIAKAFDGLAEGDPTDFIPLFDETIEWRVMGSSAWSKHAQGLEAVTRDLVGPLFARFAGPYLTTPQLIIADGDHVAVQAKGDAVSHEGDRYDNDYCFVFTMRDGKIVKVAEYMDTILADRALGTGD</sequence>
<dbReference type="PANTHER" id="PTHR41252:SF1">
    <property type="entry name" value="BLR2505 PROTEIN"/>
    <property type="match status" value="1"/>
</dbReference>
<dbReference type="Proteomes" id="UP000027866">
    <property type="component" value="Unassembled WGS sequence"/>
</dbReference>
<evidence type="ECO:0000313" key="3">
    <source>
        <dbReference type="Proteomes" id="UP000027866"/>
    </source>
</evidence>
<evidence type="ECO:0000259" key="1">
    <source>
        <dbReference type="Pfam" id="PF12680"/>
    </source>
</evidence>
<dbReference type="KEGG" id="elq:Ga0102493_11901"/>
<dbReference type="OrthoDB" id="7061942at2"/>
<dbReference type="InterPro" id="IPR037401">
    <property type="entry name" value="SnoaL-like"/>
</dbReference>
<gene>
    <name evidence="2" type="ORF">EH32_09995</name>
</gene>